<feature type="transmembrane region" description="Helical" evidence="16">
    <location>
        <begin position="186"/>
        <end position="205"/>
    </location>
</feature>
<reference evidence="17" key="1">
    <citation type="submission" date="2024-06" db="EMBL/GenBank/DDBJ databases">
        <authorList>
            <person name="Manzano-Marin A."/>
            <person name="Manzano-Marin A."/>
            <person name="Alejandro Manzano Marin A."/>
        </authorList>
    </citation>
    <scope>NUCLEOTIDE SEQUENCE</scope>
    <source>
        <strain evidence="17">Ancorni-2928</strain>
    </source>
</reference>
<organism evidence="17">
    <name type="scientific">Buchnera aphidicola</name>
    <name type="common">Anoecia corni</name>
    <dbReference type="NCBI Taxonomy" id="2994477"/>
    <lineage>
        <taxon>Bacteria</taxon>
        <taxon>Pseudomonadati</taxon>
        <taxon>Pseudomonadota</taxon>
        <taxon>Gammaproteobacteria</taxon>
        <taxon>Enterobacterales</taxon>
        <taxon>Erwiniaceae</taxon>
        <taxon>Buchnera</taxon>
    </lineage>
</organism>
<evidence type="ECO:0000256" key="14">
    <source>
        <dbReference type="ARBA" id="ARBA00044770"/>
    </source>
</evidence>
<evidence type="ECO:0000256" key="4">
    <source>
        <dbReference type="ARBA" id="ARBA00022692"/>
    </source>
</evidence>
<dbReference type="InterPro" id="IPR001182">
    <property type="entry name" value="FtsW/RodA"/>
</dbReference>
<evidence type="ECO:0000256" key="15">
    <source>
        <dbReference type="ARBA" id="ARBA00049902"/>
    </source>
</evidence>
<feature type="transmembrane region" description="Helical" evidence="16">
    <location>
        <begin position="12"/>
        <end position="32"/>
    </location>
</feature>
<protein>
    <recommendedName>
        <fullName evidence="12">Probable peptidoglycan glycosyltransferase FtsW</fullName>
        <ecNumber evidence="14">2.4.99.28</ecNumber>
    </recommendedName>
    <alternativeName>
        <fullName evidence="13">Cell division protein FtsW</fullName>
    </alternativeName>
    <alternativeName>
        <fullName evidence="10">Cell wall polymerase</fullName>
    </alternativeName>
    <alternativeName>
        <fullName evidence="9">Peptidoglycan polymerase</fullName>
    </alternativeName>
</protein>
<dbReference type="GO" id="GO:0015648">
    <property type="term" value="F:lipid-linked peptidoglycan transporter activity"/>
    <property type="evidence" value="ECO:0007669"/>
    <property type="project" value="TreeGrafter"/>
</dbReference>
<evidence type="ECO:0000256" key="11">
    <source>
        <dbReference type="ARBA" id="ARBA00038053"/>
    </source>
</evidence>
<dbReference type="GO" id="GO:0008955">
    <property type="term" value="F:peptidoglycan glycosyltransferase activity"/>
    <property type="evidence" value="ECO:0007669"/>
    <property type="project" value="UniProtKB-EC"/>
</dbReference>
<dbReference type="GO" id="GO:0008360">
    <property type="term" value="P:regulation of cell shape"/>
    <property type="evidence" value="ECO:0007669"/>
    <property type="project" value="UniProtKB-KW"/>
</dbReference>
<feature type="transmembrane region" description="Helical" evidence="16">
    <location>
        <begin position="110"/>
        <end position="128"/>
    </location>
</feature>
<evidence type="ECO:0000256" key="1">
    <source>
        <dbReference type="ARBA" id="ARBA00004141"/>
    </source>
</evidence>
<evidence type="ECO:0000256" key="9">
    <source>
        <dbReference type="ARBA" id="ARBA00032370"/>
    </source>
</evidence>
<feature type="transmembrane region" description="Helical" evidence="16">
    <location>
        <begin position="274"/>
        <end position="292"/>
    </location>
</feature>
<dbReference type="Pfam" id="PF01098">
    <property type="entry name" value="FTSW_RODA_SPOVE"/>
    <property type="match status" value="1"/>
</dbReference>
<feature type="transmembrane region" description="Helical" evidence="16">
    <location>
        <begin position="52"/>
        <end position="73"/>
    </location>
</feature>
<feature type="transmembrane region" description="Helical" evidence="16">
    <location>
        <begin position="339"/>
        <end position="361"/>
    </location>
</feature>
<dbReference type="PANTHER" id="PTHR30474:SF2">
    <property type="entry name" value="PEPTIDOGLYCAN GLYCOSYLTRANSFERASE FTSW-RELATED"/>
    <property type="match status" value="1"/>
</dbReference>
<feature type="transmembrane region" description="Helical" evidence="16">
    <location>
        <begin position="80"/>
        <end position="98"/>
    </location>
</feature>
<evidence type="ECO:0000256" key="16">
    <source>
        <dbReference type="SAM" id="Phobius"/>
    </source>
</evidence>
<gene>
    <name evidence="17" type="primary">ftsW</name>
    <name evidence="17" type="ORF">BUANCORI2928_173</name>
</gene>
<dbReference type="EMBL" id="OZ060371">
    <property type="protein sequence ID" value="CAL4042733.1"/>
    <property type="molecule type" value="Genomic_DNA"/>
</dbReference>
<keyword evidence="4 16" id="KW-0812">Transmembrane</keyword>
<dbReference type="AlphaFoldDB" id="A0AAT9II34"/>
<evidence type="ECO:0000256" key="6">
    <source>
        <dbReference type="ARBA" id="ARBA00022984"/>
    </source>
</evidence>
<evidence type="ECO:0000256" key="10">
    <source>
        <dbReference type="ARBA" id="ARBA00033270"/>
    </source>
</evidence>
<name>A0AAT9II34_9GAMM</name>
<evidence type="ECO:0000313" key="17">
    <source>
        <dbReference type="EMBL" id="CAL4042733.1"/>
    </source>
</evidence>
<evidence type="ECO:0000256" key="5">
    <source>
        <dbReference type="ARBA" id="ARBA00022960"/>
    </source>
</evidence>
<evidence type="ECO:0000256" key="2">
    <source>
        <dbReference type="ARBA" id="ARBA00022676"/>
    </source>
</evidence>
<comment type="similarity">
    <text evidence="11">Belongs to the SEDS family. FtsW subfamily.</text>
</comment>
<accession>A0AAT9II34</accession>
<dbReference type="EC" id="2.4.99.28" evidence="14"/>
<evidence type="ECO:0000256" key="13">
    <source>
        <dbReference type="ARBA" id="ARBA00041418"/>
    </source>
</evidence>
<dbReference type="PANTHER" id="PTHR30474">
    <property type="entry name" value="CELL CYCLE PROTEIN"/>
    <property type="match status" value="1"/>
</dbReference>
<comment type="catalytic activity">
    <reaction evidence="15">
        <text>[GlcNAc-(1-&gt;4)-Mur2Ac(oyl-L-Ala-gamma-D-Glu-L-Lys-D-Ala-D-Ala)](n)-di-trans,octa-cis-undecaprenyl diphosphate + beta-D-GlcNAc-(1-&gt;4)-Mur2Ac(oyl-L-Ala-gamma-D-Glu-L-Lys-D-Ala-D-Ala)-di-trans,octa-cis-undecaprenyl diphosphate = [GlcNAc-(1-&gt;4)-Mur2Ac(oyl-L-Ala-gamma-D-Glu-L-Lys-D-Ala-D-Ala)](n+1)-di-trans,octa-cis-undecaprenyl diphosphate + di-trans,octa-cis-undecaprenyl diphosphate + H(+)</text>
        <dbReference type="Rhea" id="RHEA:23708"/>
        <dbReference type="Rhea" id="RHEA-COMP:9602"/>
        <dbReference type="Rhea" id="RHEA-COMP:9603"/>
        <dbReference type="ChEBI" id="CHEBI:15378"/>
        <dbReference type="ChEBI" id="CHEBI:58405"/>
        <dbReference type="ChEBI" id="CHEBI:60033"/>
        <dbReference type="ChEBI" id="CHEBI:78435"/>
        <dbReference type="EC" id="2.4.99.28"/>
    </reaction>
</comment>
<evidence type="ECO:0000256" key="12">
    <source>
        <dbReference type="ARBA" id="ARBA00041185"/>
    </source>
</evidence>
<comment type="subcellular location">
    <subcellularLocation>
        <location evidence="1">Membrane</location>
        <topology evidence="1">Multi-pass membrane protein</topology>
    </subcellularLocation>
</comment>
<evidence type="ECO:0000256" key="8">
    <source>
        <dbReference type="ARBA" id="ARBA00023136"/>
    </source>
</evidence>
<sequence length="378" mass="45392">MYTFSIKSYKSLFRWFIILTNFILYTMLFSIPNTIKKENILFQSMLLIQHNFLYLTLLTITTYIILYLPLSFWKKNNNTILQTIFITLFLIIFLKNFQYSLKIIVNYNSIFLQILELIKLFFFIYTASYCSRKLKKKKNIWNIIKLIIVLTITCSFFLFEKDIKNAFILFITTIYLICLTNRRKKLFFLTIFPSTTLLFINFNLIKNYSIKNMFFVLKLLLITITSNIQIINNILNYKYINLSYSTINNFNNKYYFLKNTNLYSAFIFISKKLSFFYFFYLIFIIIFLIIYIKKIGEKSLKKNNNFSGFFASSCSIWFLTQTIVNMFNIAQHNTTSIPILPFLIYGKANFISIWIAILIIIKIDFLKKKKLYQAFYKI</sequence>
<feature type="transmembrane region" description="Helical" evidence="16">
    <location>
        <begin position="140"/>
        <end position="159"/>
    </location>
</feature>
<dbReference type="GO" id="GO:0005886">
    <property type="term" value="C:plasma membrane"/>
    <property type="evidence" value="ECO:0007669"/>
    <property type="project" value="TreeGrafter"/>
</dbReference>
<evidence type="ECO:0000256" key="7">
    <source>
        <dbReference type="ARBA" id="ARBA00022989"/>
    </source>
</evidence>
<dbReference type="GO" id="GO:0051301">
    <property type="term" value="P:cell division"/>
    <property type="evidence" value="ECO:0007669"/>
    <property type="project" value="InterPro"/>
</dbReference>
<feature type="transmembrane region" description="Helical" evidence="16">
    <location>
        <begin position="304"/>
        <end position="327"/>
    </location>
</feature>
<keyword evidence="2 17" id="KW-0328">Glycosyltransferase</keyword>
<evidence type="ECO:0000256" key="3">
    <source>
        <dbReference type="ARBA" id="ARBA00022679"/>
    </source>
</evidence>
<dbReference type="GO" id="GO:0009252">
    <property type="term" value="P:peptidoglycan biosynthetic process"/>
    <property type="evidence" value="ECO:0007669"/>
    <property type="project" value="UniProtKB-KW"/>
</dbReference>
<keyword evidence="6" id="KW-0573">Peptidoglycan synthesis</keyword>
<keyword evidence="3 17" id="KW-0808">Transferase</keyword>
<keyword evidence="7 16" id="KW-1133">Transmembrane helix</keyword>
<dbReference type="GO" id="GO:0032153">
    <property type="term" value="C:cell division site"/>
    <property type="evidence" value="ECO:0007669"/>
    <property type="project" value="TreeGrafter"/>
</dbReference>
<keyword evidence="8 16" id="KW-0472">Membrane</keyword>
<proteinExistence type="inferred from homology"/>
<keyword evidence="5" id="KW-0133">Cell shape</keyword>